<dbReference type="GO" id="GO:0005737">
    <property type="term" value="C:cytoplasm"/>
    <property type="evidence" value="ECO:0007669"/>
    <property type="project" value="TreeGrafter"/>
</dbReference>
<feature type="domain" description="Amino acid transporter transmembrane" evidence="6">
    <location>
        <begin position="46"/>
        <end position="446"/>
    </location>
</feature>
<dbReference type="Pfam" id="PF01490">
    <property type="entry name" value="Aa_trans"/>
    <property type="match status" value="1"/>
</dbReference>
<reference evidence="7" key="1">
    <citation type="journal article" date="2012" name="Proc. Natl. Acad. Sci. U.S.A.">
        <title>Antigenic diversity is generated by distinct evolutionary mechanisms in African trypanosome species.</title>
        <authorList>
            <person name="Jackson A.P."/>
            <person name="Berry A."/>
            <person name="Aslett M."/>
            <person name="Allison H.C."/>
            <person name="Burton P."/>
            <person name="Vavrova-Anderson J."/>
            <person name="Brown R."/>
            <person name="Browne H."/>
            <person name="Corton N."/>
            <person name="Hauser H."/>
            <person name="Gamble J."/>
            <person name="Gilderthorp R."/>
            <person name="Marcello L."/>
            <person name="McQuillan J."/>
            <person name="Otto T.D."/>
            <person name="Quail M.A."/>
            <person name="Sanders M.J."/>
            <person name="van Tonder A."/>
            <person name="Ginger M.L."/>
            <person name="Field M.C."/>
            <person name="Barry J.D."/>
            <person name="Hertz-Fowler C."/>
            <person name="Berriman M."/>
        </authorList>
    </citation>
    <scope>NUCLEOTIDE SEQUENCE</scope>
    <source>
        <strain evidence="7">Y486</strain>
    </source>
</reference>
<organism evidence="7">
    <name type="scientific">Trypanosoma vivax (strain Y486)</name>
    <dbReference type="NCBI Taxonomy" id="1055687"/>
    <lineage>
        <taxon>Eukaryota</taxon>
        <taxon>Discoba</taxon>
        <taxon>Euglenozoa</taxon>
        <taxon>Kinetoplastea</taxon>
        <taxon>Metakinetoplastina</taxon>
        <taxon>Trypanosomatida</taxon>
        <taxon>Trypanosomatidae</taxon>
        <taxon>Trypanosoma</taxon>
        <taxon>Duttonella</taxon>
    </lineage>
</organism>
<dbReference type="VEuPathDB" id="TriTrypDB:TvY486_0807700"/>
<dbReference type="GO" id="GO:0016020">
    <property type="term" value="C:membrane"/>
    <property type="evidence" value="ECO:0007669"/>
    <property type="project" value="UniProtKB-SubCell"/>
</dbReference>
<gene>
    <name evidence="7" type="ORF">TVY486_0807700</name>
</gene>
<dbReference type="AlphaFoldDB" id="G0TZY3"/>
<feature type="transmembrane region" description="Helical" evidence="5">
    <location>
        <begin position="387"/>
        <end position="409"/>
    </location>
</feature>
<dbReference type="PANTHER" id="PTHR22950">
    <property type="entry name" value="AMINO ACID TRANSPORTER"/>
    <property type="match status" value="1"/>
</dbReference>
<name>G0TZY3_TRYVY</name>
<keyword evidence="4 5" id="KW-0472">Membrane</keyword>
<feature type="transmembrane region" description="Helical" evidence="5">
    <location>
        <begin position="320"/>
        <end position="340"/>
    </location>
</feature>
<sequence>MDPSRSGPNEDAVLAEATNGNSTCKQPAATDPAAPTSRGGWIPSGGLVSTVFNFCALCIGAGVFSLPSASCNAGIIMTIFYLLLISSLTVYSLYCLGLLMERTGLKTYEEMAGALLGRGFHNFNGVLRAVNTFGGCVVFIKFIMGIVETTIKVSGTSGFWSTTGGSRLITFLMWLFIMLPLVIPRKIDSLRYVSTIGVSFIFYFLVVIVVHSFRHGLQQNIQNISPTYKDSNSIVLFNSGNAAVQEIGSFMFAFLCQTNSFELYYSMAQPSANRFTLHASIAMAICVVIYMATGIFGYLDFGNSVKGSVLENYNPIDESEIMVGFLGVFIKLCVSFALLLMASRNATYSVINWDPDTVPFWKHAGVVIAIATSALLLGLFGPNLKTVILLLGSFCGGVSGFFFPALFVMYSGNWKLSTVGWFHFIMTYLVLMTGVVGISFGVVSTIYAAL</sequence>
<feature type="transmembrane region" description="Helical" evidence="5">
    <location>
        <begin position="275"/>
        <end position="299"/>
    </location>
</feature>
<evidence type="ECO:0000259" key="6">
    <source>
        <dbReference type="Pfam" id="PF01490"/>
    </source>
</evidence>
<evidence type="ECO:0000256" key="2">
    <source>
        <dbReference type="ARBA" id="ARBA00022692"/>
    </source>
</evidence>
<evidence type="ECO:0000256" key="1">
    <source>
        <dbReference type="ARBA" id="ARBA00004141"/>
    </source>
</evidence>
<feature type="transmembrane region" description="Helical" evidence="5">
    <location>
        <begin position="41"/>
        <end position="66"/>
    </location>
</feature>
<keyword evidence="3 5" id="KW-1133">Transmembrane helix</keyword>
<feature type="transmembrane region" description="Helical" evidence="5">
    <location>
        <begin position="189"/>
        <end position="213"/>
    </location>
</feature>
<proteinExistence type="predicted"/>
<feature type="transmembrane region" description="Helical" evidence="5">
    <location>
        <begin position="360"/>
        <end position="380"/>
    </location>
</feature>
<comment type="subcellular location">
    <subcellularLocation>
        <location evidence="1">Membrane</location>
        <topology evidence="1">Multi-pass membrane protein</topology>
    </subcellularLocation>
</comment>
<keyword evidence="2 5" id="KW-0812">Transmembrane</keyword>
<dbReference type="OMA" id="MNIMPSF"/>
<evidence type="ECO:0000313" key="7">
    <source>
        <dbReference type="EMBL" id="CCC50163.1"/>
    </source>
</evidence>
<evidence type="ECO:0000256" key="4">
    <source>
        <dbReference type="ARBA" id="ARBA00023136"/>
    </source>
</evidence>
<feature type="transmembrane region" description="Helical" evidence="5">
    <location>
        <begin position="421"/>
        <end position="449"/>
    </location>
</feature>
<dbReference type="GO" id="GO:0015179">
    <property type="term" value="F:L-amino acid transmembrane transporter activity"/>
    <property type="evidence" value="ECO:0007669"/>
    <property type="project" value="TreeGrafter"/>
</dbReference>
<dbReference type="EMBL" id="HE573024">
    <property type="protein sequence ID" value="CCC50163.1"/>
    <property type="molecule type" value="Genomic_DNA"/>
</dbReference>
<feature type="transmembrane region" description="Helical" evidence="5">
    <location>
        <begin position="78"/>
        <end position="100"/>
    </location>
</feature>
<dbReference type="InterPro" id="IPR013057">
    <property type="entry name" value="AA_transpt_TM"/>
</dbReference>
<accession>G0TZY3</accession>
<feature type="transmembrane region" description="Helical" evidence="5">
    <location>
        <begin position="126"/>
        <end position="147"/>
    </location>
</feature>
<feature type="transmembrane region" description="Helical" evidence="5">
    <location>
        <begin position="234"/>
        <end position="255"/>
    </location>
</feature>
<protein>
    <submittedName>
        <fullName evidence="7">Amino acid transporter</fullName>
    </submittedName>
</protein>
<feature type="transmembrane region" description="Helical" evidence="5">
    <location>
        <begin position="159"/>
        <end position="183"/>
    </location>
</feature>
<evidence type="ECO:0000256" key="3">
    <source>
        <dbReference type="ARBA" id="ARBA00022989"/>
    </source>
</evidence>
<dbReference type="PANTHER" id="PTHR22950:SF369">
    <property type="entry name" value="ACID TRANSPORTER 1, PUTATIVE-RELATED"/>
    <property type="match status" value="1"/>
</dbReference>
<evidence type="ECO:0000256" key="5">
    <source>
        <dbReference type="SAM" id="Phobius"/>
    </source>
</evidence>